<dbReference type="InterPro" id="IPR054127">
    <property type="entry name" value="Pcf11_C"/>
</dbReference>
<feature type="region of interest" description="Disordered" evidence="1">
    <location>
        <begin position="144"/>
        <end position="255"/>
    </location>
</feature>
<feature type="compositionally biased region" description="Pro residues" evidence="1">
    <location>
        <begin position="384"/>
        <end position="398"/>
    </location>
</feature>
<sequence>MSYEDQSEGVAADFRDALSELTMNSRVEITTLTVIARENTEYAHGISEVLQEHIKKVAPQRKLPALYLLDSIVKNVGTPYTIYFGRGLYSTFMDAYASVDNGTRRKMDEMLKTWKEPVPGSVDPRPVFSPETTRPIENALIKARTSALQAQHEHMRSEQQLLGRGRPNSATPYRETPTLPGPGGRPGYPPQGPYGQQQQPPQQSYPFHPPPNQTTQTTPQPPAYATAGGPFQPPAQQPPFQNPYGAPAAASRTSLESLNEDVERLIQATKTEFTEKSYDVGVAGRLKALLDLQTILKSQNLEHDKLVLVRSQIDALAVNLPGHLKARIGPTPTPPAATYPPFQPPQSAPAGGAPAPAPGGNPPLSAAVLAALAAARNMAAAGSTPPPQAPAPPPPQPAAPASGVSLDTLLGKGALAALLAARQQQPPQPQQQQQQPPQPPPQTPYVPPSTPQLAQLLQGVLAQQQGAPAPAPAPAAAPNAGNPLALMDMLRKAGILQQQTPPQGAPFQAPAQPPLPPAGLNVPGLANIIASIRGPAFAAPRDPLREIQNEVSFQASSLKQFRPHLLPLMYENLGPPCTQCGRRFRTDDAGRAAKTAHMDWHFRVHQRIVEAEKRGQHRSWYVDQADWIYSRETIDSDGADHGADANGATGSNGGRASGSAAAGGAAGAAGAKLQWIPVPTGSANTNQTCPICQEKFEMKWLDEAQEWVWIDAVRIGSRVYHASCHAEATRSDNNRDHPAAAAHSALQSGNNGPIITKPIPTGPAADRNRHQPVLGKRKADDGFHGNGNGNHRGGKNSARGAAAGGNKHKKKRGGIGGAGGGGNPRRPPDLDRVDPDIGGGGNGGAGSGEGNGGGGGGRFGRNGGKHRGGAHNNDNSNSEEPKVDLNALPY</sequence>
<dbReference type="Gene3D" id="1.25.40.90">
    <property type="match status" value="1"/>
</dbReference>
<dbReference type="Proteomes" id="UP001583186">
    <property type="component" value="Unassembled WGS sequence"/>
</dbReference>
<dbReference type="InterPro" id="IPR045154">
    <property type="entry name" value="PCF11-like"/>
</dbReference>
<keyword evidence="4" id="KW-1185">Reference proteome</keyword>
<accession>A0ABR3Z2Y8</accession>
<dbReference type="Pfam" id="PF04818">
    <property type="entry name" value="CID"/>
    <property type="match status" value="1"/>
</dbReference>
<reference evidence="3 4" key="1">
    <citation type="journal article" date="2024" name="IMA Fungus">
        <title>IMA Genome - F19 : A genome assembly and annotation guide to empower mycologists, including annotated draft genome sequences of Ceratocystis pirilliformis, Diaporthe australafricana, Fusarium ophioides, Paecilomyces lecythidis, and Sporothrix stenoceras.</title>
        <authorList>
            <person name="Aylward J."/>
            <person name="Wilson A.M."/>
            <person name="Visagie C.M."/>
            <person name="Spraker J."/>
            <person name="Barnes I."/>
            <person name="Buitendag C."/>
            <person name="Ceriani C."/>
            <person name="Del Mar Angel L."/>
            <person name="du Plessis D."/>
            <person name="Fuchs T."/>
            <person name="Gasser K."/>
            <person name="Kramer D."/>
            <person name="Li W."/>
            <person name="Munsamy K."/>
            <person name="Piso A."/>
            <person name="Price J.L."/>
            <person name="Sonnekus B."/>
            <person name="Thomas C."/>
            <person name="van der Nest A."/>
            <person name="van Dijk A."/>
            <person name="van Heerden A."/>
            <person name="van Vuuren N."/>
            <person name="Yilmaz N."/>
            <person name="Duong T.A."/>
            <person name="van der Merwe N.A."/>
            <person name="Wingfield M.J."/>
            <person name="Wingfield B.D."/>
        </authorList>
    </citation>
    <scope>NUCLEOTIDE SEQUENCE [LARGE SCALE GENOMIC DNA]</scope>
    <source>
        <strain evidence="3 4">CMW 5346</strain>
    </source>
</reference>
<evidence type="ECO:0000259" key="2">
    <source>
        <dbReference type="PROSITE" id="PS51391"/>
    </source>
</evidence>
<feature type="compositionally biased region" description="Low complexity" evidence="1">
    <location>
        <begin position="213"/>
        <end position="230"/>
    </location>
</feature>
<feature type="region of interest" description="Disordered" evidence="1">
    <location>
        <begin position="728"/>
        <end position="890"/>
    </location>
</feature>
<comment type="caution">
    <text evidence="3">The sequence shown here is derived from an EMBL/GenBank/DDBJ whole genome shotgun (WGS) entry which is preliminary data.</text>
</comment>
<dbReference type="PANTHER" id="PTHR15921:SF3">
    <property type="entry name" value="PRE-MRNA CLEAVAGE COMPLEX 2 PROTEIN PCF11"/>
    <property type="match status" value="1"/>
</dbReference>
<feature type="compositionally biased region" description="Basic and acidic residues" evidence="1">
    <location>
        <begin position="728"/>
        <end position="738"/>
    </location>
</feature>
<dbReference type="CDD" id="cd16982">
    <property type="entry name" value="CID_Pcf11"/>
    <property type="match status" value="1"/>
</dbReference>
<feature type="compositionally biased region" description="Pro residues" evidence="1">
    <location>
        <begin position="331"/>
        <end position="347"/>
    </location>
</feature>
<organism evidence="3 4">
    <name type="scientific">Sporothrix stenoceras</name>
    <dbReference type="NCBI Taxonomy" id="5173"/>
    <lineage>
        <taxon>Eukaryota</taxon>
        <taxon>Fungi</taxon>
        <taxon>Dikarya</taxon>
        <taxon>Ascomycota</taxon>
        <taxon>Pezizomycotina</taxon>
        <taxon>Sordariomycetes</taxon>
        <taxon>Sordariomycetidae</taxon>
        <taxon>Ophiostomatales</taxon>
        <taxon>Ophiostomataceae</taxon>
        <taxon>Sporothrix</taxon>
    </lineage>
</organism>
<dbReference type="InterPro" id="IPR047415">
    <property type="entry name" value="Pcf11_CID"/>
</dbReference>
<protein>
    <submittedName>
        <fullName evidence="3">mRNA 3' end processing factor</fullName>
    </submittedName>
</protein>
<dbReference type="InterPro" id="IPR006569">
    <property type="entry name" value="CID_dom"/>
</dbReference>
<feature type="compositionally biased region" description="Low complexity" evidence="1">
    <location>
        <begin position="193"/>
        <end position="206"/>
    </location>
</feature>
<dbReference type="PROSITE" id="PS51391">
    <property type="entry name" value="CID"/>
    <property type="match status" value="1"/>
</dbReference>
<proteinExistence type="predicted"/>
<dbReference type="InterPro" id="IPR008942">
    <property type="entry name" value="ENTH_VHS"/>
</dbReference>
<feature type="compositionally biased region" description="Gly residues" evidence="1">
    <location>
        <begin position="814"/>
        <end position="823"/>
    </location>
</feature>
<feature type="compositionally biased region" description="Basic and acidic residues" evidence="1">
    <location>
        <begin position="826"/>
        <end position="835"/>
    </location>
</feature>
<feature type="compositionally biased region" description="Gly residues" evidence="1">
    <location>
        <begin position="837"/>
        <end position="862"/>
    </location>
</feature>
<dbReference type="SUPFAM" id="SSF48464">
    <property type="entry name" value="ENTH/VHS domain"/>
    <property type="match status" value="1"/>
</dbReference>
<feature type="compositionally biased region" description="Pro residues" evidence="1">
    <location>
        <begin position="436"/>
        <end position="450"/>
    </location>
</feature>
<evidence type="ECO:0000256" key="1">
    <source>
        <dbReference type="SAM" id="MobiDB-lite"/>
    </source>
</evidence>
<dbReference type="Pfam" id="PF11526">
    <property type="entry name" value="Pfc11_Clp1_ID"/>
    <property type="match status" value="1"/>
</dbReference>
<dbReference type="EMBL" id="JAWCUI010000032">
    <property type="protein sequence ID" value="KAL1894552.1"/>
    <property type="molecule type" value="Genomic_DNA"/>
</dbReference>
<feature type="region of interest" description="Disordered" evidence="1">
    <location>
        <begin position="379"/>
        <end position="404"/>
    </location>
</feature>
<evidence type="ECO:0000313" key="3">
    <source>
        <dbReference type="EMBL" id="KAL1894552.1"/>
    </source>
</evidence>
<feature type="region of interest" description="Disordered" evidence="1">
    <location>
        <begin position="638"/>
        <end position="663"/>
    </location>
</feature>
<evidence type="ECO:0000313" key="4">
    <source>
        <dbReference type="Proteomes" id="UP001583186"/>
    </source>
</evidence>
<dbReference type="SMART" id="SM00582">
    <property type="entry name" value="RPR"/>
    <property type="match status" value="1"/>
</dbReference>
<feature type="compositionally biased region" description="Pro residues" evidence="1">
    <location>
        <begin position="231"/>
        <end position="241"/>
    </location>
</feature>
<dbReference type="InterPro" id="IPR021605">
    <property type="entry name" value="Pcf11_Clp1-ID"/>
</dbReference>
<feature type="domain" description="CID" evidence="2">
    <location>
        <begin position="6"/>
        <end position="144"/>
    </location>
</feature>
<feature type="region of interest" description="Disordered" evidence="1">
    <location>
        <begin position="421"/>
        <end position="450"/>
    </location>
</feature>
<feature type="region of interest" description="Disordered" evidence="1">
    <location>
        <begin position="327"/>
        <end position="361"/>
    </location>
</feature>
<feature type="compositionally biased region" description="Low complexity" evidence="1">
    <location>
        <begin position="421"/>
        <end position="435"/>
    </location>
</feature>
<feature type="compositionally biased region" description="Low complexity" evidence="1">
    <location>
        <begin position="749"/>
        <end position="763"/>
    </location>
</feature>
<name>A0ABR3Z2Y8_9PEZI</name>
<dbReference type="PANTHER" id="PTHR15921">
    <property type="entry name" value="PRE-MRNA CLEAVAGE COMPLEX II"/>
    <property type="match status" value="1"/>
</dbReference>
<gene>
    <name evidence="3" type="primary">PCF11</name>
    <name evidence="3" type="ORF">Sste5346_005787</name>
</gene>
<dbReference type="Pfam" id="PF21936">
    <property type="entry name" value="Pcf11_C"/>
    <property type="match status" value="1"/>
</dbReference>